<evidence type="ECO:0000313" key="3">
    <source>
        <dbReference type="Proteomes" id="UP000510647"/>
    </source>
</evidence>
<proteinExistence type="predicted"/>
<dbReference type="OrthoDB" id="4066852at2759"/>
<organism evidence="2 3">
    <name type="scientific">Torulaspora globosa</name>
    <dbReference type="NCBI Taxonomy" id="48254"/>
    <lineage>
        <taxon>Eukaryota</taxon>
        <taxon>Fungi</taxon>
        <taxon>Dikarya</taxon>
        <taxon>Ascomycota</taxon>
        <taxon>Saccharomycotina</taxon>
        <taxon>Saccharomycetes</taxon>
        <taxon>Saccharomycetales</taxon>
        <taxon>Saccharomycetaceae</taxon>
        <taxon>Torulaspora</taxon>
    </lineage>
</organism>
<feature type="compositionally biased region" description="Polar residues" evidence="1">
    <location>
        <begin position="70"/>
        <end position="79"/>
    </location>
</feature>
<gene>
    <name evidence="2" type="ORF">HG537_0G03340</name>
</gene>
<feature type="region of interest" description="Disordered" evidence="1">
    <location>
        <begin position="65"/>
        <end position="90"/>
    </location>
</feature>
<dbReference type="Proteomes" id="UP000510647">
    <property type="component" value="Chromosome 7"/>
</dbReference>
<dbReference type="AlphaFoldDB" id="A0A7H9HY72"/>
<dbReference type="EMBL" id="CP059273">
    <property type="protein sequence ID" value="QLQ82079.1"/>
    <property type="molecule type" value="Genomic_DNA"/>
</dbReference>
<keyword evidence="3" id="KW-1185">Reference proteome</keyword>
<reference evidence="2 3" key="1">
    <citation type="submission" date="2020-06" db="EMBL/GenBank/DDBJ databases">
        <title>The yeast mating-type switching endonuclease HO is a domesticated member of an unorthodox homing genetic element family.</title>
        <authorList>
            <person name="Coughlan A.Y."/>
            <person name="Lombardi L."/>
            <person name="Braun-Galleani S."/>
            <person name="Martos A.R."/>
            <person name="Galeote V."/>
            <person name="Bigey F."/>
            <person name="Dequin S."/>
            <person name="Byrne K.P."/>
            <person name="Wolfe K.H."/>
        </authorList>
    </citation>
    <scope>NUCLEOTIDE SEQUENCE [LARGE SCALE GENOMIC DNA]</scope>
    <source>
        <strain evidence="2 3">CBS2947</strain>
    </source>
</reference>
<protein>
    <recommendedName>
        <fullName evidence="4">SWIM-type domain-containing protein</fullName>
    </recommendedName>
</protein>
<accession>A0A7H9HY72</accession>
<evidence type="ECO:0000256" key="1">
    <source>
        <dbReference type="SAM" id="MobiDB-lite"/>
    </source>
</evidence>
<evidence type="ECO:0008006" key="4">
    <source>
        <dbReference type="Google" id="ProtNLM"/>
    </source>
</evidence>
<name>A0A7H9HY72_9SACH</name>
<sequence>MKSDQTINYSRLFAQLIGKDGHMNDTIASFLYYLFPRELFVRALSLIESNDMFIYILDTTRCDRNRSDTSTDADSPSKPSSKRTDTVPTQTSTVIETHPLVGMAYENGPDYLHRLIVKHANQPIFVDLQNWFCSCDEYTQLFAQETTPHPNDCVSLLVSDIDDLQDFSDDKFAQLDAHSLCKQRYFRHDKLICAHLLAYSILLRSSKNILSYFTTTRQLVPMIKVNNMDEWLKLHINLV</sequence>
<evidence type="ECO:0000313" key="2">
    <source>
        <dbReference type="EMBL" id="QLQ82079.1"/>
    </source>
</evidence>